<name>A0A2P5XJR1_GOSBA</name>
<sequence>MEKIPNLEEMPSKFISVSETRFQNIEATLKNQQASVQGLETQIGQLSKLISKRPQGCLPSNTEPNSREQLNAINIQDAEGVVETEPEPRQETVKMSLKEAHESLSSNSRGPTHEERRLQIEELDEWLTHKPRTHDKPKLRQNELYTFQNQLKVGDKVLLDAVDPHIFTARKDEEIPLTVFHRDTAKHTGVLRAM</sequence>
<reference evidence="2 3" key="1">
    <citation type="submission" date="2015-01" db="EMBL/GenBank/DDBJ databases">
        <title>Genome of allotetraploid Gossypium barbadense reveals genomic plasticity and fiber elongation in cotton evolution.</title>
        <authorList>
            <person name="Chen X."/>
            <person name="Liu X."/>
            <person name="Zhao B."/>
            <person name="Zheng H."/>
            <person name="Hu Y."/>
            <person name="Lu G."/>
            <person name="Yang C."/>
            <person name="Chen J."/>
            <person name="Shan C."/>
            <person name="Zhang L."/>
            <person name="Zhou Y."/>
            <person name="Wang L."/>
            <person name="Guo W."/>
            <person name="Bai Y."/>
            <person name="Ruan J."/>
            <person name="Shangguan X."/>
            <person name="Mao Y."/>
            <person name="Jiang J."/>
            <person name="Zhu Y."/>
            <person name="Lei J."/>
            <person name="Kang H."/>
            <person name="Chen S."/>
            <person name="He X."/>
            <person name="Wang R."/>
            <person name="Wang Y."/>
            <person name="Chen J."/>
            <person name="Wang L."/>
            <person name="Yu S."/>
            <person name="Wang B."/>
            <person name="Wei J."/>
            <person name="Song S."/>
            <person name="Lu X."/>
            <person name="Gao Z."/>
            <person name="Gu W."/>
            <person name="Deng X."/>
            <person name="Ma D."/>
            <person name="Wang S."/>
            <person name="Liang W."/>
            <person name="Fang L."/>
            <person name="Cai C."/>
            <person name="Zhu X."/>
            <person name="Zhou B."/>
            <person name="Zhang Y."/>
            <person name="Chen Z."/>
            <person name="Xu S."/>
            <person name="Zhu R."/>
            <person name="Wang S."/>
            <person name="Zhang T."/>
            <person name="Zhao G."/>
        </authorList>
    </citation>
    <scope>NUCLEOTIDE SEQUENCE [LARGE SCALE GENOMIC DNA]</scope>
    <source>
        <strain evidence="3">cv. Xinhai21</strain>
        <tissue evidence="2">Leaf</tissue>
    </source>
</reference>
<dbReference type="Proteomes" id="UP000239757">
    <property type="component" value="Unassembled WGS sequence"/>
</dbReference>
<evidence type="ECO:0000256" key="1">
    <source>
        <dbReference type="SAM" id="Coils"/>
    </source>
</evidence>
<keyword evidence="1" id="KW-0175">Coiled coil</keyword>
<protein>
    <submittedName>
        <fullName evidence="2">Uncharacterized protein</fullName>
    </submittedName>
</protein>
<dbReference type="EMBL" id="KZ664727">
    <property type="protein sequence ID" value="PPS03599.1"/>
    <property type="molecule type" value="Genomic_DNA"/>
</dbReference>
<evidence type="ECO:0000313" key="3">
    <source>
        <dbReference type="Proteomes" id="UP000239757"/>
    </source>
</evidence>
<gene>
    <name evidence="2" type="ORF">GOBAR_AA17062</name>
</gene>
<organism evidence="2 3">
    <name type="scientific">Gossypium barbadense</name>
    <name type="common">Sea Island cotton</name>
    <name type="synonym">Hibiscus barbadensis</name>
    <dbReference type="NCBI Taxonomy" id="3634"/>
    <lineage>
        <taxon>Eukaryota</taxon>
        <taxon>Viridiplantae</taxon>
        <taxon>Streptophyta</taxon>
        <taxon>Embryophyta</taxon>
        <taxon>Tracheophyta</taxon>
        <taxon>Spermatophyta</taxon>
        <taxon>Magnoliopsida</taxon>
        <taxon>eudicotyledons</taxon>
        <taxon>Gunneridae</taxon>
        <taxon>Pentapetalae</taxon>
        <taxon>rosids</taxon>
        <taxon>malvids</taxon>
        <taxon>Malvales</taxon>
        <taxon>Malvaceae</taxon>
        <taxon>Malvoideae</taxon>
        <taxon>Gossypium</taxon>
    </lineage>
</organism>
<evidence type="ECO:0000313" key="2">
    <source>
        <dbReference type="EMBL" id="PPS03599.1"/>
    </source>
</evidence>
<dbReference type="AlphaFoldDB" id="A0A2P5XJR1"/>
<proteinExistence type="predicted"/>
<feature type="coiled-coil region" evidence="1">
    <location>
        <begin position="22"/>
        <end position="49"/>
    </location>
</feature>
<accession>A0A2P5XJR1</accession>